<gene>
    <name evidence="3" type="ORF">OHK93_005252</name>
</gene>
<evidence type="ECO:0008006" key="5">
    <source>
        <dbReference type="Google" id="ProtNLM"/>
    </source>
</evidence>
<name>A0AA43QWA2_9LECA</name>
<evidence type="ECO:0000313" key="3">
    <source>
        <dbReference type="EMBL" id="MDI1493462.1"/>
    </source>
</evidence>
<keyword evidence="4" id="KW-1185">Reference proteome</keyword>
<reference evidence="3" key="1">
    <citation type="journal article" date="2023" name="Genome Biol. Evol.">
        <title>First Whole Genome Sequence and Flow Cytometry Genome Size Data for the Lichen-Forming Fungus Ramalina farinacea (Ascomycota).</title>
        <authorList>
            <person name="Llewellyn T."/>
            <person name="Mian S."/>
            <person name="Hill R."/>
            <person name="Leitch I.J."/>
            <person name="Gaya E."/>
        </authorList>
    </citation>
    <scope>NUCLEOTIDE SEQUENCE</scope>
    <source>
        <strain evidence="3">LIQ254RAFAR</strain>
    </source>
</reference>
<keyword evidence="2" id="KW-0472">Membrane</keyword>
<feature type="transmembrane region" description="Helical" evidence="2">
    <location>
        <begin position="424"/>
        <end position="448"/>
    </location>
</feature>
<dbReference type="Proteomes" id="UP001161017">
    <property type="component" value="Unassembled WGS sequence"/>
</dbReference>
<feature type="transmembrane region" description="Helical" evidence="2">
    <location>
        <begin position="454"/>
        <end position="476"/>
    </location>
</feature>
<protein>
    <recommendedName>
        <fullName evidence="5">3-hydroxyisobutyrate dehydrogenase protein</fullName>
    </recommendedName>
</protein>
<feature type="region of interest" description="Disordered" evidence="1">
    <location>
        <begin position="1"/>
        <end position="24"/>
    </location>
</feature>
<organism evidence="3 4">
    <name type="scientific">Ramalina farinacea</name>
    <dbReference type="NCBI Taxonomy" id="258253"/>
    <lineage>
        <taxon>Eukaryota</taxon>
        <taxon>Fungi</taxon>
        <taxon>Dikarya</taxon>
        <taxon>Ascomycota</taxon>
        <taxon>Pezizomycotina</taxon>
        <taxon>Lecanoromycetes</taxon>
        <taxon>OSLEUM clade</taxon>
        <taxon>Lecanoromycetidae</taxon>
        <taxon>Lecanorales</taxon>
        <taxon>Lecanorineae</taxon>
        <taxon>Ramalinaceae</taxon>
        <taxon>Ramalina</taxon>
    </lineage>
</organism>
<evidence type="ECO:0000256" key="2">
    <source>
        <dbReference type="SAM" id="Phobius"/>
    </source>
</evidence>
<comment type="caution">
    <text evidence="3">The sequence shown here is derived from an EMBL/GenBank/DDBJ whole genome shotgun (WGS) entry which is preliminary data.</text>
</comment>
<accession>A0AA43QWA2</accession>
<evidence type="ECO:0000256" key="1">
    <source>
        <dbReference type="SAM" id="MobiDB-lite"/>
    </source>
</evidence>
<keyword evidence="2" id="KW-1133">Transmembrane helix</keyword>
<dbReference type="EMBL" id="JAPUFD010000026">
    <property type="protein sequence ID" value="MDI1493462.1"/>
    <property type="molecule type" value="Genomic_DNA"/>
</dbReference>
<feature type="compositionally biased region" description="Basic residues" evidence="1">
    <location>
        <begin position="1"/>
        <end position="11"/>
    </location>
</feature>
<proteinExistence type="predicted"/>
<sequence length="654" mass="74439">MDAGLHRHSNTGRRLLIHTNTRPPPLTSITQLLNPLPITTETRYNGFYEPLPYKDWQYAYNSRNKFEHPPNRQRNVQRSSSIERRPVGDVLYGASHGKIERLTEPDILYLAKDKSRIDVPEWRQEHGREAKLRYIFISYSGQQFKTQADKEYLHAVGKHAAQRAGIEAYWVSCSCLGDLKKYPERVYTICDIVRGCFDVVIAVASQSSNAQQGALEEWGDRIWTLPEMLLSPGTDQIEIYLKSREVYVGGTNFDKSSGPLTRREFPRWWGDAPVIGQLVDHIEGSAVMSPLELTTTALKCLQRRNTKEYYKGDRSYSLMGFLRQRPGVCNYDSEFQAFARLSLANDSNLLLERLICLLPRQPTEPWYSMDDAWDASLWDIYPNTQICGIGHNDTIIIDGARAANIRWKSFPRVMLRGHDTFKRVCARIALTIFSPLLFMGIVVLAVSGPVGSGLAIPGGILIGLASLILIPSPVLIKWLYMGKVWDAQPWFIGVEGHMSLPDLERYLFGANLNRLAWSTTGSPLSRHNFLKKEEYPEYPDHCEGQDPMKDRGVREKINNLRDGERIFTLVDSYTMTVTLFSAVNPPVAAVACGGEGGMQRTLLCSWDWTNNTLYRETVLRLETRTYWRMNPVGRIRLGLQPESGRQPESELQDV</sequence>
<keyword evidence="2" id="KW-0812">Transmembrane</keyword>
<dbReference type="AlphaFoldDB" id="A0AA43QWA2"/>
<evidence type="ECO:0000313" key="4">
    <source>
        <dbReference type="Proteomes" id="UP001161017"/>
    </source>
</evidence>